<dbReference type="EMBL" id="JBAPLU010000002">
    <property type="protein sequence ID" value="MEI4270683.1"/>
    <property type="molecule type" value="Genomic_DNA"/>
</dbReference>
<dbReference type="PANTHER" id="PTHR43300:SF7">
    <property type="entry name" value="UDP-N-ACETYLBACILLOSAMINE N-ACETYLTRANSFERASE"/>
    <property type="match status" value="1"/>
</dbReference>
<protein>
    <submittedName>
        <fullName evidence="2">Acetyltransferase</fullName>
    </submittedName>
</protein>
<dbReference type="Gene3D" id="3.40.50.20">
    <property type="match status" value="1"/>
</dbReference>
<dbReference type="SUPFAM" id="SSF51161">
    <property type="entry name" value="Trimeric LpxA-like enzymes"/>
    <property type="match status" value="1"/>
</dbReference>
<keyword evidence="3" id="KW-1185">Reference proteome</keyword>
<dbReference type="InterPro" id="IPR020019">
    <property type="entry name" value="AcTrfase_PglD-like"/>
</dbReference>
<evidence type="ECO:0000313" key="2">
    <source>
        <dbReference type="EMBL" id="MEI4270683.1"/>
    </source>
</evidence>
<dbReference type="Proteomes" id="UP001361570">
    <property type="component" value="Unassembled WGS sequence"/>
</dbReference>
<dbReference type="NCBIfam" id="TIGR03570">
    <property type="entry name" value="NeuD_NnaD"/>
    <property type="match status" value="1"/>
</dbReference>
<name>A0ABU8DPS3_9ACTN</name>
<dbReference type="Pfam" id="PF17836">
    <property type="entry name" value="PglD_N"/>
    <property type="match status" value="1"/>
</dbReference>
<dbReference type="InterPro" id="IPR041561">
    <property type="entry name" value="PglD_N"/>
</dbReference>
<dbReference type="InterPro" id="IPR011004">
    <property type="entry name" value="Trimer_LpxA-like_sf"/>
</dbReference>
<evidence type="ECO:0000259" key="1">
    <source>
        <dbReference type="Pfam" id="PF17836"/>
    </source>
</evidence>
<reference evidence="2 3" key="1">
    <citation type="submission" date="2024-03" db="EMBL/GenBank/DDBJ databases">
        <title>Draft genome sequence of Klenkia sp. LSe6-5.</title>
        <authorList>
            <person name="Duangmal K."/>
            <person name="Chantavorakit T."/>
        </authorList>
    </citation>
    <scope>NUCLEOTIDE SEQUENCE [LARGE SCALE GENOMIC DNA]</scope>
    <source>
        <strain evidence="2 3">LSe6-5</strain>
    </source>
</reference>
<gene>
    <name evidence="2" type="ORF">TEK04_03005</name>
</gene>
<dbReference type="RefSeq" id="WP_336402825.1">
    <property type="nucleotide sequence ID" value="NZ_JBAPLU010000002.1"/>
</dbReference>
<comment type="caution">
    <text evidence="2">The sequence shown here is derived from an EMBL/GenBank/DDBJ whole genome shotgun (WGS) entry which is preliminary data.</text>
</comment>
<proteinExistence type="predicted"/>
<feature type="domain" description="PglD N-terminal" evidence="1">
    <location>
        <begin position="5"/>
        <end position="85"/>
    </location>
</feature>
<organism evidence="2 3">
    <name type="scientific">Klenkia sesuvii</name>
    <dbReference type="NCBI Taxonomy" id="3103137"/>
    <lineage>
        <taxon>Bacteria</taxon>
        <taxon>Bacillati</taxon>
        <taxon>Actinomycetota</taxon>
        <taxon>Actinomycetes</taxon>
        <taxon>Geodermatophilales</taxon>
        <taxon>Geodermatophilaceae</taxon>
        <taxon>Klenkia</taxon>
    </lineage>
</organism>
<sequence length="219" mass="21828">MSTTRLVVIGAGGFGRETHDVVEAINDAGGSERFDVVGFVADGGGDVALVEERGVPFLGPVAALEGLADDIGYVIAIGDGGARRVIDSWADGLGRRAVTLVHPSAVLGRHRVELGPGTVVCGGAHITTNVRAGRSTHVNLGATVGHDATLGDYATLSPNVSVSGNVTVGDEVALGTGCSIIPGVTIGARSVVGAGAAVISDIPTDSVAVGVPARVRPPR</sequence>
<accession>A0ABU8DPS3</accession>
<dbReference type="PANTHER" id="PTHR43300">
    <property type="entry name" value="ACETYLTRANSFERASE"/>
    <property type="match status" value="1"/>
</dbReference>
<dbReference type="InterPro" id="IPR050179">
    <property type="entry name" value="Trans_hexapeptide_repeat"/>
</dbReference>
<dbReference type="CDD" id="cd03360">
    <property type="entry name" value="LbH_AT_putative"/>
    <property type="match status" value="1"/>
</dbReference>
<evidence type="ECO:0000313" key="3">
    <source>
        <dbReference type="Proteomes" id="UP001361570"/>
    </source>
</evidence>
<dbReference type="Gene3D" id="2.160.10.10">
    <property type="entry name" value="Hexapeptide repeat proteins"/>
    <property type="match status" value="1"/>
</dbReference>